<feature type="non-terminal residue" evidence="1">
    <location>
        <position position="1"/>
    </location>
</feature>
<reference evidence="1" key="1">
    <citation type="submission" date="2022-03" db="EMBL/GenBank/DDBJ databases">
        <authorList>
            <person name="Martin H S."/>
        </authorList>
    </citation>
    <scope>NUCLEOTIDE SEQUENCE</scope>
</reference>
<organism evidence="1 2">
    <name type="scientific">Iphiclides podalirius</name>
    <name type="common">scarce swallowtail</name>
    <dbReference type="NCBI Taxonomy" id="110791"/>
    <lineage>
        <taxon>Eukaryota</taxon>
        <taxon>Metazoa</taxon>
        <taxon>Ecdysozoa</taxon>
        <taxon>Arthropoda</taxon>
        <taxon>Hexapoda</taxon>
        <taxon>Insecta</taxon>
        <taxon>Pterygota</taxon>
        <taxon>Neoptera</taxon>
        <taxon>Endopterygota</taxon>
        <taxon>Lepidoptera</taxon>
        <taxon>Glossata</taxon>
        <taxon>Ditrysia</taxon>
        <taxon>Papilionoidea</taxon>
        <taxon>Papilionidae</taxon>
        <taxon>Papilioninae</taxon>
        <taxon>Iphiclides</taxon>
    </lineage>
</organism>
<gene>
    <name evidence="1" type="ORF">IPOD504_LOCUS17330</name>
</gene>
<dbReference type="Proteomes" id="UP000837857">
    <property type="component" value="Chromosome 9"/>
</dbReference>
<evidence type="ECO:0000313" key="2">
    <source>
        <dbReference type="Proteomes" id="UP000837857"/>
    </source>
</evidence>
<proteinExistence type="predicted"/>
<name>A0ABN8J5S1_9NEOP</name>
<protein>
    <submittedName>
        <fullName evidence="1">Uncharacterized protein</fullName>
    </submittedName>
</protein>
<evidence type="ECO:0000313" key="1">
    <source>
        <dbReference type="EMBL" id="CAH2076592.1"/>
    </source>
</evidence>
<sequence length="151" mass="16341">MIQSSDRCSAIGFELKGLATRAMISLVVNLDNAKDRSSSTTAKFAPGAARAPPFDFRNILLSPSAHNVVQRHEYPQADTTNALIGRKVFSSVIVTRHAPENNAVGKNNVQLASAVVPSYLPTSPPAGRVPGSMRLYAFIHRLWEKLTPPGF</sequence>
<keyword evidence="2" id="KW-1185">Reference proteome</keyword>
<accession>A0ABN8J5S1</accession>
<dbReference type="EMBL" id="OW152821">
    <property type="protein sequence ID" value="CAH2076592.1"/>
    <property type="molecule type" value="Genomic_DNA"/>
</dbReference>